<evidence type="ECO:0000256" key="3">
    <source>
        <dbReference type="ARBA" id="ARBA00005842"/>
    </source>
</evidence>
<evidence type="ECO:0000256" key="1">
    <source>
        <dbReference type="ARBA" id="ARBA00001946"/>
    </source>
</evidence>
<evidence type="ECO:0000256" key="8">
    <source>
        <dbReference type="ARBA" id="ARBA00022842"/>
    </source>
</evidence>
<dbReference type="HAMAP" id="MF_00185">
    <property type="entry name" value="IPP_trans"/>
    <property type="match status" value="1"/>
</dbReference>
<evidence type="ECO:0000256" key="13">
    <source>
        <dbReference type="RuleBase" id="RU003785"/>
    </source>
</evidence>
<comment type="subunit">
    <text evidence="10">Monomer.</text>
</comment>
<evidence type="ECO:0000256" key="9">
    <source>
        <dbReference type="ARBA" id="ARBA00049563"/>
    </source>
</evidence>
<comment type="caution">
    <text evidence="14">The sequence shown here is derived from an EMBL/GenBank/DDBJ whole genome shotgun (WGS) entry which is preliminary data.</text>
</comment>
<comment type="caution">
    <text evidence="10">Lacks conserved residue(s) required for the propagation of feature annotation.</text>
</comment>
<feature type="binding site" evidence="10">
    <location>
        <begin position="18"/>
        <end position="23"/>
    </location>
    <ligand>
        <name>substrate</name>
    </ligand>
</feature>
<keyword evidence="6 10" id="KW-0547">Nucleotide-binding</keyword>
<evidence type="ECO:0000256" key="7">
    <source>
        <dbReference type="ARBA" id="ARBA00022840"/>
    </source>
</evidence>
<sequence length="334" mass="36958">MSHERASAPPVILLMGPTAAGKTGSAVELVERFPVDIISVDSALVYRGMDIGTAKPDEETLARAPHRLIDIRAPEENYSAADFRADALREIRAIHAAGRVPLLAGGTMLYYRALFSGLSSLPSADAGVRAQIEKRAHDVGWPRLHDELKAADPEAASGIDPNDPQRIQRALEVMALTGKTVTEARRAGRREPPEFSILRLVVCPGERTELHRRIALRFDEMMAQGFETEMRGLHARPELDPSLSSMRAVGYRQGWAWLDGAYGDGDEGRRIFREKVLAATRQLAKRQLTWLRKETDALWYDSSLRNALGGIHGDVRKFLENGQDRSQLIHGAGQ</sequence>
<keyword evidence="5 10" id="KW-0819">tRNA processing</keyword>
<dbReference type="FunFam" id="1.10.20.140:FF:000001">
    <property type="entry name" value="tRNA dimethylallyltransferase"/>
    <property type="match status" value="1"/>
</dbReference>
<feature type="binding site" evidence="10">
    <location>
        <begin position="16"/>
        <end position="23"/>
    </location>
    <ligand>
        <name>ATP</name>
        <dbReference type="ChEBI" id="CHEBI:30616"/>
    </ligand>
</feature>
<evidence type="ECO:0000256" key="6">
    <source>
        <dbReference type="ARBA" id="ARBA00022741"/>
    </source>
</evidence>
<feature type="region of interest" description="Interaction with substrate tRNA" evidence="10">
    <location>
        <begin position="41"/>
        <end position="44"/>
    </location>
</feature>
<evidence type="ECO:0000256" key="11">
    <source>
        <dbReference type="RuleBase" id="RU003783"/>
    </source>
</evidence>
<dbReference type="PANTHER" id="PTHR11088">
    <property type="entry name" value="TRNA DIMETHYLALLYLTRANSFERASE"/>
    <property type="match status" value="1"/>
</dbReference>
<dbReference type="NCBIfam" id="TIGR00174">
    <property type="entry name" value="miaA"/>
    <property type="match status" value="1"/>
</dbReference>
<protein>
    <recommendedName>
        <fullName evidence="10">tRNA dimethylallyltransferase</fullName>
        <ecNumber evidence="10">2.5.1.75</ecNumber>
    </recommendedName>
    <alternativeName>
        <fullName evidence="10">Dimethylallyl diphosphate:tRNA dimethylallyltransferase</fullName>
        <shortName evidence="10">DMAPP:tRNA dimethylallyltransferase</shortName>
        <shortName evidence="10">DMATase</shortName>
    </alternativeName>
    <alternativeName>
        <fullName evidence="10">Isopentenyl-diphosphate:tRNA isopentenyltransferase</fullName>
        <shortName evidence="10">IPP transferase</shortName>
        <shortName evidence="10">IPPT</shortName>
        <shortName evidence="10">IPTase</shortName>
    </alternativeName>
</protein>
<evidence type="ECO:0000256" key="10">
    <source>
        <dbReference type="HAMAP-Rule" id="MF_00185"/>
    </source>
</evidence>
<dbReference type="EC" id="2.5.1.75" evidence="10"/>
<proteinExistence type="inferred from homology"/>
<evidence type="ECO:0000256" key="5">
    <source>
        <dbReference type="ARBA" id="ARBA00022694"/>
    </source>
</evidence>
<feature type="region of interest" description="Interaction with substrate tRNA" evidence="10">
    <location>
        <begin position="165"/>
        <end position="169"/>
    </location>
</feature>
<dbReference type="GO" id="GO:0052381">
    <property type="term" value="F:tRNA dimethylallyltransferase activity"/>
    <property type="evidence" value="ECO:0007669"/>
    <property type="project" value="UniProtKB-UniRule"/>
</dbReference>
<name>A0A5N0TEL4_9GAMM</name>
<gene>
    <name evidence="10 14" type="primary">miaA</name>
    <name evidence="14" type="ORF">F3N42_01755</name>
</gene>
<dbReference type="Pfam" id="PF01715">
    <property type="entry name" value="IPPT"/>
    <property type="match status" value="1"/>
</dbReference>
<dbReference type="InterPro" id="IPR018022">
    <property type="entry name" value="IPT"/>
</dbReference>
<dbReference type="SUPFAM" id="SSF52540">
    <property type="entry name" value="P-loop containing nucleoside triphosphate hydrolases"/>
    <property type="match status" value="1"/>
</dbReference>
<evidence type="ECO:0000256" key="4">
    <source>
        <dbReference type="ARBA" id="ARBA00022679"/>
    </source>
</evidence>
<dbReference type="GO" id="GO:0006400">
    <property type="term" value="P:tRNA modification"/>
    <property type="evidence" value="ECO:0007669"/>
    <property type="project" value="TreeGrafter"/>
</dbReference>
<keyword evidence="15" id="KW-1185">Reference proteome</keyword>
<dbReference type="Proteomes" id="UP000325372">
    <property type="component" value="Unassembled WGS sequence"/>
</dbReference>
<dbReference type="Gene3D" id="3.40.50.300">
    <property type="entry name" value="P-loop containing nucleotide triphosphate hydrolases"/>
    <property type="match status" value="1"/>
</dbReference>
<dbReference type="InterPro" id="IPR039657">
    <property type="entry name" value="Dimethylallyltransferase"/>
</dbReference>
<dbReference type="AlphaFoldDB" id="A0A5N0TEL4"/>
<accession>A0A5N0TEL4</accession>
<comment type="function">
    <text evidence="2 10 12">Catalyzes the transfer of a dimethylallyl group onto the adenine at position 37 in tRNAs that read codons beginning with uridine, leading to the formation of N6-(dimethylallyl)adenosine (i(6)A).</text>
</comment>
<evidence type="ECO:0000313" key="14">
    <source>
        <dbReference type="EMBL" id="KAA9133111.1"/>
    </source>
</evidence>
<feature type="site" description="Interaction with substrate tRNA" evidence="10">
    <location>
        <position position="107"/>
    </location>
</feature>
<feature type="site" description="Interaction with substrate tRNA" evidence="10">
    <location>
        <position position="129"/>
    </location>
</feature>
<dbReference type="PANTHER" id="PTHR11088:SF60">
    <property type="entry name" value="TRNA DIMETHYLALLYLTRANSFERASE"/>
    <property type="match status" value="1"/>
</dbReference>
<reference evidence="14 15" key="1">
    <citation type="submission" date="2019-09" db="EMBL/GenBank/DDBJ databases">
        <title>Wenzhouxiangella sp. Genome sequencing and assembly.</title>
        <authorList>
            <person name="Zhang R."/>
        </authorList>
    </citation>
    <scope>NUCLEOTIDE SEQUENCE [LARGE SCALE GENOMIC DNA]</scope>
    <source>
        <strain evidence="14 15">W260</strain>
    </source>
</reference>
<evidence type="ECO:0000256" key="12">
    <source>
        <dbReference type="RuleBase" id="RU003784"/>
    </source>
</evidence>
<evidence type="ECO:0000256" key="2">
    <source>
        <dbReference type="ARBA" id="ARBA00003213"/>
    </source>
</evidence>
<comment type="catalytic activity">
    <reaction evidence="9 10 11">
        <text>adenosine(37) in tRNA + dimethylallyl diphosphate = N(6)-dimethylallyladenosine(37) in tRNA + diphosphate</text>
        <dbReference type="Rhea" id="RHEA:26482"/>
        <dbReference type="Rhea" id="RHEA-COMP:10162"/>
        <dbReference type="Rhea" id="RHEA-COMP:10375"/>
        <dbReference type="ChEBI" id="CHEBI:33019"/>
        <dbReference type="ChEBI" id="CHEBI:57623"/>
        <dbReference type="ChEBI" id="CHEBI:74411"/>
        <dbReference type="ChEBI" id="CHEBI:74415"/>
        <dbReference type="EC" id="2.5.1.75"/>
    </reaction>
</comment>
<dbReference type="RefSeq" id="WP_150862672.1">
    <property type="nucleotide sequence ID" value="NZ_VYXP01000002.1"/>
</dbReference>
<dbReference type="Gene3D" id="1.10.20.140">
    <property type="match status" value="1"/>
</dbReference>
<dbReference type="InterPro" id="IPR027417">
    <property type="entry name" value="P-loop_NTPase"/>
</dbReference>
<keyword evidence="8 10" id="KW-0460">Magnesium</keyword>
<keyword evidence="4 10" id="KW-0808">Transferase</keyword>
<evidence type="ECO:0000313" key="15">
    <source>
        <dbReference type="Proteomes" id="UP000325372"/>
    </source>
</evidence>
<comment type="similarity">
    <text evidence="3 10 13">Belongs to the IPP transferase family.</text>
</comment>
<comment type="cofactor">
    <cofactor evidence="1 10">
        <name>Mg(2+)</name>
        <dbReference type="ChEBI" id="CHEBI:18420"/>
    </cofactor>
</comment>
<dbReference type="EMBL" id="VYXP01000002">
    <property type="protein sequence ID" value="KAA9133111.1"/>
    <property type="molecule type" value="Genomic_DNA"/>
</dbReference>
<organism evidence="14 15">
    <name type="scientific">Marinihelvus fidelis</name>
    <dbReference type="NCBI Taxonomy" id="2613842"/>
    <lineage>
        <taxon>Bacteria</taxon>
        <taxon>Pseudomonadati</taxon>
        <taxon>Pseudomonadota</taxon>
        <taxon>Gammaproteobacteria</taxon>
        <taxon>Chromatiales</taxon>
        <taxon>Wenzhouxiangellaceae</taxon>
        <taxon>Marinihelvus</taxon>
    </lineage>
</organism>
<dbReference type="GO" id="GO:0005524">
    <property type="term" value="F:ATP binding"/>
    <property type="evidence" value="ECO:0007669"/>
    <property type="project" value="UniProtKB-UniRule"/>
</dbReference>
<keyword evidence="7 10" id="KW-0067">ATP-binding</keyword>